<dbReference type="OrthoDB" id="2596091at2"/>
<protein>
    <submittedName>
        <fullName evidence="1">Uncharacterized protein</fullName>
    </submittedName>
</protein>
<evidence type="ECO:0000313" key="2">
    <source>
        <dbReference type="Proteomes" id="UP000317036"/>
    </source>
</evidence>
<organism evidence="1 2">
    <name type="scientific">Paenibacillus cremeus</name>
    <dbReference type="NCBI Taxonomy" id="2163881"/>
    <lineage>
        <taxon>Bacteria</taxon>
        <taxon>Bacillati</taxon>
        <taxon>Bacillota</taxon>
        <taxon>Bacilli</taxon>
        <taxon>Bacillales</taxon>
        <taxon>Paenibacillaceae</taxon>
        <taxon>Paenibacillus</taxon>
    </lineage>
</organism>
<gene>
    <name evidence="1" type="ORF">FPZ49_10285</name>
</gene>
<name>A0A559KD89_9BACL</name>
<reference evidence="1 2" key="1">
    <citation type="submission" date="2019-07" db="EMBL/GenBank/DDBJ databases">
        <authorList>
            <person name="Kim J."/>
        </authorList>
    </citation>
    <scope>NUCLEOTIDE SEQUENCE [LARGE SCALE GENOMIC DNA]</scope>
    <source>
        <strain evidence="1 2">JC52</strain>
    </source>
</reference>
<sequence length="163" mass="18823">MNTSWHAWKKVPSESIAERLETVRALQEDGHEQYEIAKDRETGEHYLHYAYLHRNFAAVGPAAGQEEVFHQLMPLDSDDVLAIMFSDAPYTYPQHWQKPFLRNGPEGAYVWFDPSYAAEEAQNEALGQELAEQLRRFKEAGQVSEDAVRKLLERLDDDNNKKS</sequence>
<accession>A0A559KD89</accession>
<proteinExistence type="predicted"/>
<evidence type="ECO:0000313" key="1">
    <source>
        <dbReference type="EMBL" id="TVY10100.1"/>
    </source>
</evidence>
<keyword evidence="2" id="KW-1185">Reference proteome</keyword>
<dbReference type="RefSeq" id="WP_144846169.1">
    <property type="nucleotide sequence ID" value="NZ_VNJI01000010.1"/>
</dbReference>
<dbReference type="EMBL" id="VNJI01000010">
    <property type="protein sequence ID" value="TVY10100.1"/>
    <property type="molecule type" value="Genomic_DNA"/>
</dbReference>
<comment type="caution">
    <text evidence="1">The sequence shown here is derived from an EMBL/GenBank/DDBJ whole genome shotgun (WGS) entry which is preliminary data.</text>
</comment>
<dbReference type="AlphaFoldDB" id="A0A559KD89"/>
<dbReference type="Proteomes" id="UP000317036">
    <property type="component" value="Unassembled WGS sequence"/>
</dbReference>